<dbReference type="Proteomes" id="UP000824232">
    <property type="component" value="Unassembled WGS sequence"/>
</dbReference>
<feature type="signal peptide" evidence="1">
    <location>
        <begin position="1"/>
        <end position="18"/>
    </location>
</feature>
<dbReference type="EMBL" id="DVHC01000036">
    <property type="protein sequence ID" value="HIR59100.1"/>
    <property type="molecule type" value="Genomic_DNA"/>
</dbReference>
<organism evidence="2 3">
    <name type="scientific">Candidatus Onthousia excrementipullorum</name>
    <dbReference type="NCBI Taxonomy" id="2840884"/>
    <lineage>
        <taxon>Bacteria</taxon>
        <taxon>Bacillati</taxon>
        <taxon>Bacillota</taxon>
        <taxon>Bacilli</taxon>
        <taxon>Candidatus Onthousia</taxon>
    </lineage>
</organism>
<reference evidence="2" key="2">
    <citation type="journal article" date="2021" name="PeerJ">
        <title>Extensive microbial diversity within the chicken gut microbiome revealed by metagenomics and culture.</title>
        <authorList>
            <person name="Gilroy R."/>
            <person name="Ravi A."/>
            <person name="Getino M."/>
            <person name="Pursley I."/>
            <person name="Horton D.L."/>
            <person name="Alikhan N.F."/>
            <person name="Baker D."/>
            <person name="Gharbi K."/>
            <person name="Hall N."/>
            <person name="Watson M."/>
            <person name="Adriaenssens E.M."/>
            <person name="Foster-Nyarko E."/>
            <person name="Jarju S."/>
            <person name="Secka A."/>
            <person name="Antonio M."/>
            <person name="Oren A."/>
            <person name="Chaudhuri R.R."/>
            <person name="La Ragione R."/>
            <person name="Hildebrand F."/>
            <person name="Pallen M.J."/>
        </authorList>
    </citation>
    <scope>NUCLEOTIDE SEQUENCE</scope>
    <source>
        <strain evidence="2">CHK184-20233</strain>
    </source>
</reference>
<gene>
    <name evidence="2" type="ORF">IAB38_03535</name>
</gene>
<comment type="caution">
    <text evidence="2">The sequence shown here is derived from an EMBL/GenBank/DDBJ whole genome shotgun (WGS) entry which is preliminary data.</text>
</comment>
<evidence type="ECO:0000313" key="2">
    <source>
        <dbReference type="EMBL" id="HIR59100.1"/>
    </source>
</evidence>
<proteinExistence type="predicted"/>
<name>A0A9D1DU16_9FIRM</name>
<feature type="chain" id="PRO_5039543135" evidence="1">
    <location>
        <begin position="19"/>
        <end position="362"/>
    </location>
</feature>
<accession>A0A9D1DU16</accession>
<sequence>MKILLILLLFFWWNNVSAKTITTPFQKVGEVNSTYEVKSNEKIEKVTYYKQEKIDKAFKYLEEPNDEYQVKSDEISYGKYSSFRKDKLNDDSLDEDIKTIYYYNALKKIDSLTLKDVKNLLITKITLKYKDKTIYEGTNQNIKLSKKYSPEYLTLDITCFLNQGDIKGSFRLVNSNYINEKISVTKKGYNKIELKLINHLTKTLYDEKVLKTSNIEDKFYIKVITKEKLYRYRKKYYKCYKDESLTDTSFHDGYKVIDTVPKYYLYRKETIEVYDDIKLSNYLDLSKVIKTSTIPLSKLEFNYSNTCSKTILTIKYQDFKENIDVTFNCETSTKSNVHKGKTKSIKRELLAFLFKTLFLRKL</sequence>
<keyword evidence="1" id="KW-0732">Signal</keyword>
<reference evidence="2" key="1">
    <citation type="submission" date="2020-10" db="EMBL/GenBank/DDBJ databases">
        <authorList>
            <person name="Gilroy R."/>
        </authorList>
    </citation>
    <scope>NUCLEOTIDE SEQUENCE</scope>
    <source>
        <strain evidence="2">CHK184-20233</strain>
    </source>
</reference>
<protein>
    <submittedName>
        <fullName evidence="2">Uncharacterized protein</fullName>
    </submittedName>
</protein>
<evidence type="ECO:0000313" key="3">
    <source>
        <dbReference type="Proteomes" id="UP000824232"/>
    </source>
</evidence>
<dbReference type="AlphaFoldDB" id="A0A9D1DU16"/>
<evidence type="ECO:0000256" key="1">
    <source>
        <dbReference type="SAM" id="SignalP"/>
    </source>
</evidence>